<gene>
    <name evidence="1" type="ORF">UFOPK4057_00469</name>
</gene>
<evidence type="ECO:0000313" key="1">
    <source>
        <dbReference type="EMBL" id="CAB5003791.1"/>
    </source>
</evidence>
<dbReference type="AlphaFoldDB" id="A0A6J7PFH1"/>
<proteinExistence type="predicted"/>
<dbReference type="EMBL" id="CAFBPC010000084">
    <property type="protein sequence ID" value="CAB5003791.1"/>
    <property type="molecule type" value="Genomic_DNA"/>
</dbReference>
<name>A0A6J7PFH1_9ZZZZ</name>
<protein>
    <submittedName>
        <fullName evidence="1">Unannotated protein</fullName>
    </submittedName>
</protein>
<sequence>MMTSPTVDDLLEGFIVALQNEIMPHVGSPKAYTMCQMLQSLIQEVRQVVPVYDTYVAEEHNEMTKVLRETAAVLGSVNGPEADRIRERAVTLGAKADVPMPVDQEPIRAAHRELGYALQDSITDLDVLQRAGHSEADAALQVIRGHLMGRIVRDTETITAGAGMAGRG</sequence>
<accession>A0A6J7PFH1</accession>
<organism evidence="1">
    <name type="scientific">freshwater metagenome</name>
    <dbReference type="NCBI Taxonomy" id="449393"/>
    <lineage>
        <taxon>unclassified sequences</taxon>
        <taxon>metagenomes</taxon>
        <taxon>ecological metagenomes</taxon>
    </lineage>
</organism>
<reference evidence="1" key="1">
    <citation type="submission" date="2020-05" db="EMBL/GenBank/DDBJ databases">
        <authorList>
            <person name="Chiriac C."/>
            <person name="Salcher M."/>
            <person name="Ghai R."/>
            <person name="Kavagutti S V."/>
        </authorList>
    </citation>
    <scope>NUCLEOTIDE SEQUENCE</scope>
</reference>